<organism evidence="3 4">
    <name type="scientific">Streptomyces bambusae</name>
    <dbReference type="NCBI Taxonomy" id="1550616"/>
    <lineage>
        <taxon>Bacteria</taxon>
        <taxon>Bacillati</taxon>
        <taxon>Actinomycetota</taxon>
        <taxon>Actinomycetes</taxon>
        <taxon>Kitasatosporales</taxon>
        <taxon>Streptomycetaceae</taxon>
        <taxon>Streptomyces</taxon>
    </lineage>
</organism>
<dbReference type="InterPro" id="IPR014347">
    <property type="entry name" value="Tautomerase/MIF_sf"/>
</dbReference>
<dbReference type="Gene3D" id="3.30.429.10">
    <property type="entry name" value="Macrophage Migration Inhibitory Factor"/>
    <property type="match status" value="1"/>
</dbReference>
<evidence type="ECO:0000313" key="4">
    <source>
        <dbReference type="Proteomes" id="UP000812013"/>
    </source>
</evidence>
<sequence length="78" mass="8761">MPHVHVQHYPKDNLTAERLKAFDDAVTAAVTETFGVTEDKVSIALETVAPEDWHEQVVTAFAARRELLIKAPGYWKEA</sequence>
<dbReference type="InterPro" id="IPR004370">
    <property type="entry name" value="4-OT-like_dom"/>
</dbReference>
<keyword evidence="4" id="KW-1185">Reference proteome</keyword>
<keyword evidence="1" id="KW-0413">Isomerase</keyword>
<comment type="caution">
    <text evidence="3">The sequence shown here is derived from an EMBL/GenBank/DDBJ whole genome shotgun (WGS) entry which is preliminary data.</text>
</comment>
<feature type="domain" description="4-oxalocrotonate tautomerase-like" evidence="2">
    <location>
        <begin position="2"/>
        <end position="53"/>
    </location>
</feature>
<gene>
    <name evidence="3" type="ORF">GPJ59_05050</name>
</gene>
<evidence type="ECO:0000313" key="3">
    <source>
        <dbReference type="EMBL" id="MBW5481263.1"/>
    </source>
</evidence>
<dbReference type="RefSeq" id="WP_219665144.1">
    <property type="nucleotide sequence ID" value="NZ_WTFF01000017.1"/>
</dbReference>
<dbReference type="Pfam" id="PF01361">
    <property type="entry name" value="Tautomerase"/>
    <property type="match status" value="1"/>
</dbReference>
<dbReference type="EMBL" id="WTFF01000017">
    <property type="protein sequence ID" value="MBW5481263.1"/>
    <property type="molecule type" value="Genomic_DNA"/>
</dbReference>
<accession>A0ABS6Z1Z0</accession>
<protein>
    <submittedName>
        <fullName evidence="3">Tautomerase pptA</fullName>
    </submittedName>
</protein>
<name>A0ABS6Z1Z0_9ACTN</name>
<evidence type="ECO:0000256" key="1">
    <source>
        <dbReference type="ARBA" id="ARBA00023235"/>
    </source>
</evidence>
<evidence type="ECO:0000259" key="2">
    <source>
        <dbReference type="Pfam" id="PF01361"/>
    </source>
</evidence>
<dbReference type="Proteomes" id="UP000812013">
    <property type="component" value="Unassembled WGS sequence"/>
</dbReference>
<reference evidence="3 4" key="1">
    <citation type="submission" date="2019-12" db="EMBL/GenBank/DDBJ databases">
        <title>Genome sequence of Streptomyces bambusae.</title>
        <authorList>
            <person name="Bansal K."/>
            <person name="Choksket S."/>
            <person name="Korpole S."/>
            <person name="Patil P.B."/>
        </authorList>
    </citation>
    <scope>NUCLEOTIDE SEQUENCE [LARGE SCALE GENOMIC DNA]</scope>
    <source>
        <strain evidence="3 4">SK60</strain>
    </source>
</reference>
<dbReference type="SUPFAM" id="SSF55331">
    <property type="entry name" value="Tautomerase/MIF"/>
    <property type="match status" value="1"/>
</dbReference>
<proteinExistence type="predicted"/>